<dbReference type="EnsemblMetazoa" id="XM_050657974.1">
    <property type="protein sequence ID" value="XP_050513931.1"/>
    <property type="gene ID" value="LOC114337614"/>
</dbReference>
<keyword evidence="6 10" id="KW-1133">Transmembrane helix</keyword>
<keyword evidence="3" id="KW-0716">Sensory transduction</keyword>
<dbReference type="InterPro" id="IPR004117">
    <property type="entry name" value="7tm6_olfct_rcpt"/>
</dbReference>
<keyword evidence="2" id="KW-1003">Cell membrane</keyword>
<dbReference type="GeneID" id="114337614"/>
<name>A0ABM5KUR5_DIAVI</name>
<organism evidence="11 12">
    <name type="scientific">Diabrotica virgifera virgifera</name>
    <name type="common">western corn rootworm</name>
    <dbReference type="NCBI Taxonomy" id="50390"/>
    <lineage>
        <taxon>Eukaryota</taxon>
        <taxon>Metazoa</taxon>
        <taxon>Ecdysozoa</taxon>
        <taxon>Arthropoda</taxon>
        <taxon>Hexapoda</taxon>
        <taxon>Insecta</taxon>
        <taxon>Pterygota</taxon>
        <taxon>Neoptera</taxon>
        <taxon>Endopterygota</taxon>
        <taxon>Coleoptera</taxon>
        <taxon>Polyphaga</taxon>
        <taxon>Cucujiformia</taxon>
        <taxon>Chrysomeloidea</taxon>
        <taxon>Chrysomelidae</taxon>
        <taxon>Galerucinae</taxon>
        <taxon>Diabroticina</taxon>
        <taxon>Diabroticites</taxon>
        <taxon>Diabrotica</taxon>
    </lineage>
</organism>
<evidence type="ECO:0000313" key="12">
    <source>
        <dbReference type="Proteomes" id="UP001652700"/>
    </source>
</evidence>
<feature type="transmembrane region" description="Helical" evidence="10">
    <location>
        <begin position="75"/>
        <end position="100"/>
    </location>
</feature>
<accession>A0ABM5KUR5</accession>
<protein>
    <submittedName>
        <fullName evidence="11">Uncharacterized protein</fullName>
    </submittedName>
</protein>
<feature type="transmembrane region" description="Helical" evidence="10">
    <location>
        <begin position="14"/>
        <end position="33"/>
    </location>
</feature>
<evidence type="ECO:0000256" key="1">
    <source>
        <dbReference type="ARBA" id="ARBA00004651"/>
    </source>
</evidence>
<evidence type="ECO:0000256" key="7">
    <source>
        <dbReference type="ARBA" id="ARBA00023136"/>
    </source>
</evidence>
<proteinExistence type="predicted"/>
<reference evidence="11" key="1">
    <citation type="submission" date="2025-05" db="UniProtKB">
        <authorList>
            <consortium name="EnsemblMetazoa"/>
        </authorList>
    </citation>
    <scope>IDENTIFICATION</scope>
</reference>
<keyword evidence="5" id="KW-0552">Olfaction</keyword>
<evidence type="ECO:0000256" key="10">
    <source>
        <dbReference type="SAM" id="Phobius"/>
    </source>
</evidence>
<evidence type="ECO:0000256" key="8">
    <source>
        <dbReference type="ARBA" id="ARBA00023170"/>
    </source>
</evidence>
<evidence type="ECO:0000256" key="3">
    <source>
        <dbReference type="ARBA" id="ARBA00022606"/>
    </source>
</evidence>
<evidence type="ECO:0000256" key="2">
    <source>
        <dbReference type="ARBA" id="ARBA00022475"/>
    </source>
</evidence>
<comment type="subcellular location">
    <subcellularLocation>
        <location evidence="1">Cell membrane</location>
        <topology evidence="1">Multi-pass membrane protein</topology>
    </subcellularLocation>
</comment>
<keyword evidence="7 10" id="KW-0472">Membrane</keyword>
<evidence type="ECO:0000256" key="6">
    <source>
        <dbReference type="ARBA" id="ARBA00022989"/>
    </source>
</evidence>
<dbReference type="PANTHER" id="PTHR21137:SF35">
    <property type="entry name" value="ODORANT RECEPTOR 19A-RELATED"/>
    <property type="match status" value="1"/>
</dbReference>
<dbReference type="Pfam" id="PF02949">
    <property type="entry name" value="7tm_6"/>
    <property type="match status" value="1"/>
</dbReference>
<keyword evidence="9" id="KW-0807">Transducer</keyword>
<keyword evidence="12" id="KW-1185">Reference proteome</keyword>
<evidence type="ECO:0000256" key="5">
    <source>
        <dbReference type="ARBA" id="ARBA00022725"/>
    </source>
</evidence>
<evidence type="ECO:0000256" key="9">
    <source>
        <dbReference type="ARBA" id="ARBA00023224"/>
    </source>
</evidence>
<dbReference type="RefSeq" id="XP_050513931.1">
    <property type="nucleotide sequence ID" value="XM_050657974.1"/>
</dbReference>
<dbReference type="Proteomes" id="UP001652700">
    <property type="component" value="Unplaced"/>
</dbReference>
<sequence>MFGKPPKIDETIKFCNRLAIVATIFFFQCVFLYETAALYGSRSCLKLAEEKGLHINCLTMFPVWLPFEADVSTQLIISFVQFMLILYCVIPVGAACLLPWEVSQQLTIHIHHLNNMFNNIFETDNKEEQRRRLSIWIKYNLRIIRITCKLNRLTKGCVGIVSLVVSIVLALTANQLMSWNRPLAAFMHISGWLCSLTANCITGQQIINQTQCITKNIVCSKWYTADLRVKKDILFVLLNSQRSFRLTALPFGTLNMELLLLIIKSSYSYMTLLKNVT</sequence>
<keyword evidence="8" id="KW-0675">Receptor</keyword>
<dbReference type="PANTHER" id="PTHR21137">
    <property type="entry name" value="ODORANT RECEPTOR"/>
    <property type="match status" value="1"/>
</dbReference>
<feature type="transmembrane region" description="Helical" evidence="10">
    <location>
        <begin position="153"/>
        <end position="173"/>
    </location>
</feature>
<evidence type="ECO:0000313" key="11">
    <source>
        <dbReference type="EnsemblMetazoa" id="XP_050513931.1"/>
    </source>
</evidence>
<keyword evidence="4 10" id="KW-0812">Transmembrane</keyword>
<evidence type="ECO:0000256" key="4">
    <source>
        <dbReference type="ARBA" id="ARBA00022692"/>
    </source>
</evidence>